<evidence type="ECO:0000313" key="8">
    <source>
        <dbReference type="EMBL" id="MXQ73594.1"/>
    </source>
</evidence>
<sequence>MVTAKDVKELREKTGAGMMDCKKALTECDGDMAKAIDWLREKGIAKAAKKADRIAAEGLSRVAVEGNTAVVFEVNTETDFVAKNEQFLGLLDTMKEVFLQVKPESLEAALAAEKDGKSIETMITEATATIGEKISLRRVAVVTKTDDEMFGSYMHMGGSISALALLKGKQDEAVAKDIAMQVASMNPGYVTRNDMPKEIVDHEREIQTEITKADEKLANKPEKVLAGIIEGRVSKNLQDMCLVEQPFFKNPDQKVGQYVKEAGAEIVSFVRFAVGEGIEKREDNFADEVMNQAFGN</sequence>
<organism evidence="8 9">
    <name type="scientific">Copranaerobaculum intestinale</name>
    <dbReference type="NCBI Taxonomy" id="2692629"/>
    <lineage>
        <taxon>Bacteria</taxon>
        <taxon>Bacillati</taxon>
        <taxon>Bacillota</taxon>
        <taxon>Erysipelotrichia</taxon>
        <taxon>Erysipelotrichales</taxon>
        <taxon>Erysipelotrichaceae</taxon>
        <taxon>Copranaerobaculum</taxon>
    </lineage>
</organism>
<dbReference type="PANTHER" id="PTHR11741">
    <property type="entry name" value="ELONGATION FACTOR TS"/>
    <property type="match status" value="1"/>
</dbReference>
<evidence type="ECO:0000313" key="9">
    <source>
        <dbReference type="Proteomes" id="UP000434036"/>
    </source>
</evidence>
<dbReference type="Gene3D" id="3.30.479.20">
    <property type="entry name" value="Elongation factor Ts, dimerisation domain"/>
    <property type="match status" value="2"/>
</dbReference>
<evidence type="ECO:0000256" key="1">
    <source>
        <dbReference type="ARBA" id="ARBA00005532"/>
    </source>
</evidence>
<keyword evidence="9" id="KW-1185">Reference proteome</keyword>
<dbReference type="RefSeq" id="WP_160625031.1">
    <property type="nucleotide sequence ID" value="NZ_WUUQ01000002.1"/>
</dbReference>
<gene>
    <name evidence="6" type="primary">tsf</name>
    <name evidence="8" type="ORF">GSF08_06560</name>
</gene>
<dbReference type="AlphaFoldDB" id="A0A6N8U8B3"/>
<name>A0A6N8U8B3_9FIRM</name>
<dbReference type="InterPro" id="IPR014039">
    <property type="entry name" value="Transl_elong_EFTs/EF1B_dimer"/>
</dbReference>
<dbReference type="InterPro" id="IPR018101">
    <property type="entry name" value="Transl_elong_Ts_CS"/>
</dbReference>
<dbReference type="FunFam" id="1.10.8.10:FF:000001">
    <property type="entry name" value="Elongation factor Ts"/>
    <property type="match status" value="1"/>
</dbReference>
<dbReference type="PANTHER" id="PTHR11741:SF0">
    <property type="entry name" value="ELONGATION FACTOR TS, MITOCHONDRIAL"/>
    <property type="match status" value="1"/>
</dbReference>
<proteinExistence type="inferred from homology"/>
<dbReference type="Gene3D" id="1.10.8.10">
    <property type="entry name" value="DNA helicase RuvA subunit, C-terminal domain"/>
    <property type="match status" value="1"/>
</dbReference>
<feature type="domain" description="Translation elongation factor EFTs/EF1B dimerisation" evidence="7">
    <location>
        <begin position="69"/>
        <end position="276"/>
    </location>
</feature>
<keyword evidence="4 6" id="KW-0648">Protein biosynthesis</keyword>
<dbReference type="Pfam" id="PF00889">
    <property type="entry name" value="EF_TS"/>
    <property type="match status" value="1"/>
</dbReference>
<comment type="subcellular location">
    <subcellularLocation>
        <location evidence="6">Cytoplasm</location>
    </subcellularLocation>
</comment>
<reference evidence="8 9" key="1">
    <citation type="submission" date="2019-12" db="EMBL/GenBank/DDBJ databases">
        <authorList>
            <person name="Yang R."/>
        </authorList>
    </citation>
    <scope>NUCLEOTIDE SEQUENCE [LARGE SCALE GENOMIC DNA]</scope>
    <source>
        <strain evidence="8 9">DONG20-135</strain>
    </source>
</reference>
<comment type="caution">
    <text evidence="8">The sequence shown here is derived from an EMBL/GenBank/DDBJ whole genome shotgun (WGS) entry which is preliminary data.</text>
</comment>
<dbReference type="Gene3D" id="1.10.286.20">
    <property type="match status" value="1"/>
</dbReference>
<dbReference type="GO" id="GO:0005737">
    <property type="term" value="C:cytoplasm"/>
    <property type="evidence" value="ECO:0007669"/>
    <property type="project" value="UniProtKB-SubCell"/>
</dbReference>
<dbReference type="InterPro" id="IPR001816">
    <property type="entry name" value="Transl_elong_EFTs/EF1B"/>
</dbReference>
<feature type="region of interest" description="Involved in Mg(2+) ion dislocation from EF-Tu" evidence="6">
    <location>
        <begin position="78"/>
        <end position="81"/>
    </location>
</feature>
<evidence type="ECO:0000256" key="3">
    <source>
        <dbReference type="ARBA" id="ARBA00022768"/>
    </source>
</evidence>
<comment type="similarity">
    <text evidence="1 6">Belongs to the EF-Ts family.</text>
</comment>
<dbReference type="InterPro" id="IPR009060">
    <property type="entry name" value="UBA-like_sf"/>
</dbReference>
<evidence type="ECO:0000256" key="6">
    <source>
        <dbReference type="HAMAP-Rule" id="MF_00050"/>
    </source>
</evidence>
<dbReference type="CDD" id="cd14275">
    <property type="entry name" value="UBA_EF-Ts"/>
    <property type="match status" value="1"/>
</dbReference>
<accession>A0A6N8U8B3</accession>
<protein>
    <recommendedName>
        <fullName evidence="2 6">Elongation factor Ts</fullName>
        <shortName evidence="6">EF-Ts</shortName>
    </recommendedName>
</protein>
<dbReference type="SUPFAM" id="SSF46934">
    <property type="entry name" value="UBA-like"/>
    <property type="match status" value="1"/>
</dbReference>
<dbReference type="Proteomes" id="UP000434036">
    <property type="component" value="Unassembled WGS sequence"/>
</dbReference>
<dbReference type="EMBL" id="WUUQ01000002">
    <property type="protein sequence ID" value="MXQ73594.1"/>
    <property type="molecule type" value="Genomic_DNA"/>
</dbReference>
<dbReference type="GO" id="GO:0003746">
    <property type="term" value="F:translation elongation factor activity"/>
    <property type="evidence" value="ECO:0007669"/>
    <property type="project" value="UniProtKB-UniRule"/>
</dbReference>
<keyword evidence="3 6" id="KW-0251">Elongation factor</keyword>
<keyword evidence="6" id="KW-0963">Cytoplasm</keyword>
<dbReference type="NCBIfam" id="TIGR00116">
    <property type="entry name" value="tsf"/>
    <property type="match status" value="1"/>
</dbReference>
<dbReference type="PROSITE" id="PS01126">
    <property type="entry name" value="EF_TS_1"/>
    <property type="match status" value="1"/>
</dbReference>
<evidence type="ECO:0000259" key="7">
    <source>
        <dbReference type="Pfam" id="PF00889"/>
    </source>
</evidence>
<dbReference type="HAMAP" id="MF_00050">
    <property type="entry name" value="EF_Ts"/>
    <property type="match status" value="1"/>
</dbReference>
<evidence type="ECO:0000256" key="4">
    <source>
        <dbReference type="ARBA" id="ARBA00022917"/>
    </source>
</evidence>
<dbReference type="SUPFAM" id="SSF54713">
    <property type="entry name" value="Elongation factor Ts (EF-Ts), dimerisation domain"/>
    <property type="match status" value="2"/>
</dbReference>
<evidence type="ECO:0000256" key="5">
    <source>
        <dbReference type="ARBA" id="ARBA00025453"/>
    </source>
</evidence>
<dbReference type="InterPro" id="IPR036402">
    <property type="entry name" value="EF-Ts_dimer_sf"/>
</dbReference>
<reference evidence="8 9" key="2">
    <citation type="submission" date="2020-01" db="EMBL/GenBank/DDBJ databases">
        <title>Clostridiaceae sp. nov. isolated from the gut of human by culturomics.</title>
        <authorList>
            <person name="Chang Y."/>
        </authorList>
    </citation>
    <scope>NUCLEOTIDE SEQUENCE [LARGE SCALE GENOMIC DNA]</scope>
    <source>
        <strain evidence="8 9">DONG20-135</strain>
    </source>
</reference>
<comment type="function">
    <text evidence="5 6">Associates with the EF-Tu.GDP complex and induces the exchange of GDP to GTP. It remains bound to the aminoacyl-tRNA.EF-Tu.GTP complex up to the GTP hydrolysis stage on the ribosome.</text>
</comment>
<evidence type="ECO:0000256" key="2">
    <source>
        <dbReference type="ARBA" id="ARBA00016956"/>
    </source>
</evidence>